<gene>
    <name evidence="2" type="ORF">WOLCODRAFT_151747</name>
</gene>
<dbReference type="EMBL" id="KB468113">
    <property type="protein sequence ID" value="PCH41695.1"/>
    <property type="molecule type" value="Genomic_DNA"/>
</dbReference>
<sequence>MDASTAITIPAWHPASLLSQQEATHNATAALTGAPIAQPRPPPPPYNRPRHLRKTGTTCFHQPDASTQRRQPEIQSRNYGLPTRPLSHPPTTPPTQDPSIEGKTTNSAVWGRSLQDQHRWMLHIKHNRSPTFNVTTAPYGTSLRRTSSLVPTRRHLPW</sequence>
<feature type="compositionally biased region" description="Pro residues" evidence="1">
    <location>
        <begin position="87"/>
        <end position="96"/>
    </location>
</feature>
<dbReference type="AlphaFoldDB" id="A0A2H3JJH4"/>
<organism evidence="2 3">
    <name type="scientific">Wolfiporia cocos (strain MD-104)</name>
    <name type="common">Brown rot fungus</name>
    <dbReference type="NCBI Taxonomy" id="742152"/>
    <lineage>
        <taxon>Eukaryota</taxon>
        <taxon>Fungi</taxon>
        <taxon>Dikarya</taxon>
        <taxon>Basidiomycota</taxon>
        <taxon>Agaricomycotina</taxon>
        <taxon>Agaricomycetes</taxon>
        <taxon>Polyporales</taxon>
        <taxon>Phaeolaceae</taxon>
        <taxon>Wolfiporia</taxon>
    </lineage>
</organism>
<protein>
    <submittedName>
        <fullName evidence="2">Uncharacterized protein</fullName>
    </submittedName>
</protein>
<evidence type="ECO:0000313" key="3">
    <source>
        <dbReference type="Proteomes" id="UP000218811"/>
    </source>
</evidence>
<proteinExistence type="predicted"/>
<feature type="compositionally biased region" description="Polar residues" evidence="1">
    <location>
        <begin position="55"/>
        <end position="78"/>
    </location>
</feature>
<reference evidence="2 3" key="1">
    <citation type="journal article" date="2012" name="Science">
        <title>The Paleozoic origin of enzymatic lignin decomposition reconstructed from 31 fungal genomes.</title>
        <authorList>
            <person name="Floudas D."/>
            <person name="Binder M."/>
            <person name="Riley R."/>
            <person name="Barry K."/>
            <person name="Blanchette R.A."/>
            <person name="Henrissat B."/>
            <person name="Martinez A.T."/>
            <person name="Otillar R."/>
            <person name="Spatafora J.W."/>
            <person name="Yadav J.S."/>
            <person name="Aerts A."/>
            <person name="Benoit I."/>
            <person name="Boyd A."/>
            <person name="Carlson A."/>
            <person name="Copeland A."/>
            <person name="Coutinho P.M."/>
            <person name="de Vries R.P."/>
            <person name="Ferreira P."/>
            <person name="Findley K."/>
            <person name="Foster B."/>
            <person name="Gaskell J."/>
            <person name="Glotzer D."/>
            <person name="Gorecki P."/>
            <person name="Heitman J."/>
            <person name="Hesse C."/>
            <person name="Hori C."/>
            <person name="Igarashi K."/>
            <person name="Jurgens J.A."/>
            <person name="Kallen N."/>
            <person name="Kersten P."/>
            <person name="Kohler A."/>
            <person name="Kuees U."/>
            <person name="Kumar T.K.A."/>
            <person name="Kuo A."/>
            <person name="LaButti K."/>
            <person name="Larrondo L.F."/>
            <person name="Lindquist E."/>
            <person name="Ling A."/>
            <person name="Lombard V."/>
            <person name="Lucas S."/>
            <person name="Lundell T."/>
            <person name="Martin R."/>
            <person name="McLaughlin D.J."/>
            <person name="Morgenstern I."/>
            <person name="Morin E."/>
            <person name="Murat C."/>
            <person name="Nagy L.G."/>
            <person name="Nolan M."/>
            <person name="Ohm R.A."/>
            <person name="Patyshakuliyeva A."/>
            <person name="Rokas A."/>
            <person name="Ruiz-Duenas F.J."/>
            <person name="Sabat G."/>
            <person name="Salamov A."/>
            <person name="Samejima M."/>
            <person name="Schmutz J."/>
            <person name="Slot J.C."/>
            <person name="St John F."/>
            <person name="Stenlid J."/>
            <person name="Sun H."/>
            <person name="Sun S."/>
            <person name="Syed K."/>
            <person name="Tsang A."/>
            <person name="Wiebenga A."/>
            <person name="Young D."/>
            <person name="Pisabarro A."/>
            <person name="Eastwood D.C."/>
            <person name="Martin F."/>
            <person name="Cullen D."/>
            <person name="Grigoriev I.V."/>
            <person name="Hibbett D.S."/>
        </authorList>
    </citation>
    <scope>NUCLEOTIDE SEQUENCE [LARGE SCALE GENOMIC DNA]</scope>
    <source>
        <strain evidence="2 3">MD-104</strain>
    </source>
</reference>
<feature type="compositionally biased region" description="Pro residues" evidence="1">
    <location>
        <begin position="38"/>
        <end position="47"/>
    </location>
</feature>
<name>A0A2H3JJH4_WOLCO</name>
<accession>A0A2H3JJH4</accession>
<dbReference type="Proteomes" id="UP000218811">
    <property type="component" value="Unassembled WGS sequence"/>
</dbReference>
<evidence type="ECO:0000313" key="2">
    <source>
        <dbReference type="EMBL" id="PCH41695.1"/>
    </source>
</evidence>
<evidence type="ECO:0000256" key="1">
    <source>
        <dbReference type="SAM" id="MobiDB-lite"/>
    </source>
</evidence>
<feature type="region of interest" description="Disordered" evidence="1">
    <location>
        <begin position="33"/>
        <end position="102"/>
    </location>
</feature>
<keyword evidence="3" id="KW-1185">Reference proteome</keyword>